<dbReference type="RefSeq" id="WP_190932064.1">
    <property type="nucleotide sequence ID" value="NZ_JACXJA010000059.1"/>
</dbReference>
<dbReference type="Pfam" id="PF20014">
    <property type="entry name" value="GAP1-M"/>
    <property type="match status" value="1"/>
</dbReference>
<dbReference type="InterPro" id="IPR045401">
    <property type="entry name" value="GAP1-M"/>
</dbReference>
<comment type="caution">
    <text evidence="5">The sequence shown here is derived from an EMBL/GenBank/DDBJ whole genome shotgun (WGS) entry which is preliminary data.</text>
</comment>
<name>A0A927H2N7_9BACL</name>
<protein>
    <recommendedName>
        <fullName evidence="7">Glycosyltransferase</fullName>
    </recommendedName>
</protein>
<feature type="region of interest" description="Disordered" evidence="1">
    <location>
        <begin position="794"/>
        <end position="933"/>
    </location>
</feature>
<keyword evidence="2" id="KW-0812">Transmembrane</keyword>
<feature type="transmembrane region" description="Helical" evidence="2">
    <location>
        <begin position="762"/>
        <end position="786"/>
    </location>
</feature>
<reference evidence="5" key="1">
    <citation type="submission" date="2020-09" db="EMBL/GenBank/DDBJ databases">
        <title>A novel bacterium of genus Paenibacillus, isolated from South China Sea.</title>
        <authorList>
            <person name="Huang H."/>
            <person name="Mo K."/>
            <person name="Hu Y."/>
        </authorList>
    </citation>
    <scope>NUCLEOTIDE SEQUENCE</scope>
    <source>
        <strain evidence="5">IB182363</strain>
    </source>
</reference>
<dbReference type="PANTHER" id="PTHR37612:SF20">
    <property type="entry name" value="PER-HEXAMER REPEAT PROTEIN 5-RELATED"/>
    <property type="match status" value="1"/>
</dbReference>
<gene>
    <name evidence="5" type="ORF">IDH45_31185</name>
</gene>
<dbReference type="EMBL" id="JACXJA010000059">
    <property type="protein sequence ID" value="MBD2866446.1"/>
    <property type="molecule type" value="Genomic_DNA"/>
</dbReference>
<organism evidence="5 6">
    <name type="scientific">Paenibacillus oceani</name>
    <dbReference type="NCBI Taxonomy" id="2772510"/>
    <lineage>
        <taxon>Bacteria</taxon>
        <taxon>Bacillati</taxon>
        <taxon>Bacillota</taxon>
        <taxon>Bacilli</taxon>
        <taxon>Bacillales</taxon>
        <taxon>Paenibacillaceae</taxon>
        <taxon>Paenibacillus</taxon>
    </lineage>
</organism>
<dbReference type="PANTHER" id="PTHR37612">
    <property type="entry name" value="FIBROIN HEAVY CHAIN FIB-H LIKE PROTEIN"/>
    <property type="match status" value="1"/>
</dbReference>
<evidence type="ECO:0000313" key="5">
    <source>
        <dbReference type="EMBL" id="MBD2866446.1"/>
    </source>
</evidence>
<feature type="domain" description="GTPase-associated protein 1 middle" evidence="4">
    <location>
        <begin position="160"/>
        <end position="262"/>
    </location>
</feature>
<evidence type="ECO:0000256" key="2">
    <source>
        <dbReference type="SAM" id="Phobius"/>
    </source>
</evidence>
<dbReference type="InterPro" id="IPR052258">
    <property type="entry name" value="Diverse_Func_Domain-Protein"/>
</dbReference>
<dbReference type="Pfam" id="PF20013">
    <property type="entry name" value="GAP1-N2"/>
    <property type="match status" value="1"/>
</dbReference>
<dbReference type="InterPro" id="IPR045402">
    <property type="entry name" value="GAP1-N2"/>
</dbReference>
<proteinExistence type="predicted"/>
<evidence type="ECO:0008006" key="7">
    <source>
        <dbReference type="Google" id="ProtNLM"/>
    </source>
</evidence>
<feature type="domain" description="GTPase-associated protein 1 N-terminal" evidence="3">
    <location>
        <begin position="6"/>
        <end position="144"/>
    </location>
</feature>
<sequence>MSQSGKIQQQYYTRGRSGVFRTNEGLDTVAKSPSLDNNFIKKTLHPFCLYHAPQELRQRGEEDVSKYPESLTVFTAETGELVIGRGVFAGADFTGQRDTVFLHHYIVPQELAESVYRLPNSIFRITSFASKYNEEIKELPELDELEYDKQSYVTGQQQMLDRLGIDEALFKQLLWSVCMSISSNKKVYIALDVDVTESSLYANQLLELLYHCLPYGMRRKFGFTTYSHEPQGKKYIDVMVVEKGSIRSGDRQIDKDYLFDFPNRRFVNTEPPGAEMPYLDFAWAYRGQPAELEAFFDFAEEALQDVDAQTAASLPAYHQLNVLYQIEQGGEDIYESKKESIVTSILTYLNDRNVESKPRLDELFWQLAEREISLFGKGHILSLGYVEAMIDYYRIGGLKENLVFSLIKLLYNGWNFHEDSGYPNRVFDAVLKHEELFQAVAHKMLATEQFAPVLQAYMLDRIQQAGTMQALQEEISFWLKHIEDAVGSAYFQEQLMRRTKELLEKDRERIASGGSLNVFLDMLYKSDTGNTKRLQRFYNDLDVHAQKTIIGKIDLDQVTLQQLESMKYMLGNHSHVLTESLGPRDQAVFHTLQCASYLLRNVNSKEAESYMVLSRLMPKELDQLQALLQRVLKGRARPENYEKIAYAFYENGLEPGECSFAFMQMLAYIRQEADHADEINDFIHWSAGYAYFHLPNMAMTKEYEAALRGYFLRSDRGALNKKNVWLKLKSIPNASMRKVLADIRLAQANPLIRFMKGNRKMLIQFGSIFAGVAVLVTIGIVGYQTWFQPVQPVQQVPGGDTGQNDPLLGPPAPGTESGTGASTGTSPGSQPGSGTPSGSGTSPGGTTIVPPLSGQPPIGNGSGTGSNGSGSGTGSNGGADAGTGAGSGTGSNTGTGTGTGTGSTGAGGGGGTGAGATGTGTTGTGASTGTGRP</sequence>
<feature type="compositionally biased region" description="Low complexity" evidence="1">
    <location>
        <begin position="814"/>
        <end position="834"/>
    </location>
</feature>
<keyword evidence="2" id="KW-0472">Membrane</keyword>
<evidence type="ECO:0000259" key="3">
    <source>
        <dbReference type="Pfam" id="PF20013"/>
    </source>
</evidence>
<evidence type="ECO:0000313" key="6">
    <source>
        <dbReference type="Proteomes" id="UP000639396"/>
    </source>
</evidence>
<feature type="compositionally biased region" description="Gly residues" evidence="1">
    <location>
        <begin position="860"/>
        <end position="933"/>
    </location>
</feature>
<evidence type="ECO:0000259" key="4">
    <source>
        <dbReference type="Pfam" id="PF20014"/>
    </source>
</evidence>
<dbReference type="AlphaFoldDB" id="A0A927H2N7"/>
<keyword evidence="2" id="KW-1133">Transmembrane helix</keyword>
<dbReference type="Proteomes" id="UP000639396">
    <property type="component" value="Unassembled WGS sequence"/>
</dbReference>
<keyword evidence="6" id="KW-1185">Reference proteome</keyword>
<accession>A0A927H2N7</accession>
<evidence type="ECO:0000256" key="1">
    <source>
        <dbReference type="SAM" id="MobiDB-lite"/>
    </source>
</evidence>